<feature type="compositionally biased region" description="Polar residues" evidence="1">
    <location>
        <begin position="1"/>
        <end position="13"/>
    </location>
</feature>
<evidence type="ECO:0000256" key="1">
    <source>
        <dbReference type="SAM" id="MobiDB-lite"/>
    </source>
</evidence>
<comment type="caution">
    <text evidence="2">The sequence shown here is derived from an EMBL/GenBank/DDBJ whole genome shotgun (WGS) entry which is preliminary data.</text>
</comment>
<proteinExistence type="predicted"/>
<feature type="compositionally biased region" description="Basic and acidic residues" evidence="1">
    <location>
        <begin position="14"/>
        <end position="26"/>
    </location>
</feature>
<protein>
    <submittedName>
        <fullName evidence="2">Uncharacterized protein</fullName>
    </submittedName>
</protein>
<dbReference type="AlphaFoldDB" id="A0AA40KC83"/>
<evidence type="ECO:0000313" key="2">
    <source>
        <dbReference type="EMBL" id="KAK0753496.1"/>
    </source>
</evidence>
<evidence type="ECO:0000313" key="3">
    <source>
        <dbReference type="Proteomes" id="UP001172155"/>
    </source>
</evidence>
<organism evidence="2 3">
    <name type="scientific">Schizothecium vesticola</name>
    <dbReference type="NCBI Taxonomy" id="314040"/>
    <lineage>
        <taxon>Eukaryota</taxon>
        <taxon>Fungi</taxon>
        <taxon>Dikarya</taxon>
        <taxon>Ascomycota</taxon>
        <taxon>Pezizomycotina</taxon>
        <taxon>Sordariomycetes</taxon>
        <taxon>Sordariomycetidae</taxon>
        <taxon>Sordariales</taxon>
        <taxon>Schizotheciaceae</taxon>
        <taxon>Schizothecium</taxon>
    </lineage>
</organism>
<reference evidence="2" key="1">
    <citation type="submission" date="2023-06" db="EMBL/GenBank/DDBJ databases">
        <title>Genome-scale phylogeny and comparative genomics of the fungal order Sordariales.</title>
        <authorList>
            <consortium name="Lawrence Berkeley National Laboratory"/>
            <person name="Hensen N."/>
            <person name="Bonometti L."/>
            <person name="Westerberg I."/>
            <person name="Brannstrom I.O."/>
            <person name="Guillou S."/>
            <person name="Cros-Aarteil S."/>
            <person name="Calhoun S."/>
            <person name="Haridas S."/>
            <person name="Kuo A."/>
            <person name="Mondo S."/>
            <person name="Pangilinan J."/>
            <person name="Riley R."/>
            <person name="LaButti K."/>
            <person name="Andreopoulos B."/>
            <person name="Lipzen A."/>
            <person name="Chen C."/>
            <person name="Yanf M."/>
            <person name="Daum C."/>
            <person name="Ng V."/>
            <person name="Clum A."/>
            <person name="Steindorff A."/>
            <person name="Ohm R."/>
            <person name="Martin F."/>
            <person name="Silar P."/>
            <person name="Natvig D."/>
            <person name="Lalanne C."/>
            <person name="Gautier V."/>
            <person name="Ament-velasquez S.L."/>
            <person name="Kruys A."/>
            <person name="Hutchinson M.I."/>
            <person name="Powell A.J."/>
            <person name="Barry K."/>
            <person name="Miller A.N."/>
            <person name="Grigoriev I.V."/>
            <person name="Debuchy R."/>
            <person name="Gladieux P."/>
            <person name="Thoren M.H."/>
            <person name="Johannesson H."/>
        </authorList>
    </citation>
    <scope>NUCLEOTIDE SEQUENCE</scope>
    <source>
        <strain evidence="2">SMH3187-1</strain>
    </source>
</reference>
<keyword evidence="3" id="KW-1185">Reference proteome</keyword>
<feature type="compositionally biased region" description="Low complexity" evidence="1">
    <location>
        <begin position="161"/>
        <end position="170"/>
    </location>
</feature>
<accession>A0AA40KC83</accession>
<dbReference type="Proteomes" id="UP001172155">
    <property type="component" value="Unassembled WGS sequence"/>
</dbReference>
<feature type="region of interest" description="Disordered" evidence="1">
    <location>
        <begin position="146"/>
        <end position="177"/>
    </location>
</feature>
<gene>
    <name evidence="2" type="ORF">B0T18DRAFT_16637</name>
</gene>
<sequence>MRSCASPESTQTHARMEEREGDEKKVYSALHLDLDLSNPHPPPSPAWTTRKTSHTSMSPDGPRPAQSSPPRAVGTARSAQCRCPAASQRLALPCACPTLRQPDTAGDEKGIEGVEQHGRTREAGHGPLSLFVLGTVTGVAAMAEQTTAQPSRALTPDRSPTSSTTTTTTTRLHREPLDFDPLELAPYTVAQPSGRPWRAWVPPASRPSFVNTSSSRLIRPPRLPFSSLLLSFCSSPGPCAVSVPDLCQSSPFLVATDTFGCNPIHSSC</sequence>
<dbReference type="EMBL" id="JAUKUD010000001">
    <property type="protein sequence ID" value="KAK0753496.1"/>
    <property type="molecule type" value="Genomic_DNA"/>
</dbReference>
<feature type="compositionally biased region" description="Polar residues" evidence="1">
    <location>
        <begin position="46"/>
        <end position="58"/>
    </location>
</feature>
<name>A0AA40KC83_9PEZI</name>
<feature type="region of interest" description="Disordered" evidence="1">
    <location>
        <begin position="1"/>
        <end position="73"/>
    </location>
</feature>